<evidence type="ECO:0000256" key="2">
    <source>
        <dbReference type="ARBA" id="ARBA00022553"/>
    </source>
</evidence>
<evidence type="ECO:0000313" key="6">
    <source>
        <dbReference type="Proteomes" id="UP000504611"/>
    </source>
</evidence>
<dbReference type="PANTHER" id="PTHR45736:SF5">
    <property type="entry name" value="ZINC FINGER MYM-TYPE PROTEIN 4"/>
    <property type="match status" value="1"/>
</dbReference>
<feature type="domain" description="ZMYM2-like/QRICH1 C-terminal" evidence="5">
    <location>
        <begin position="23"/>
        <end position="109"/>
    </location>
</feature>
<keyword evidence="2" id="KW-0597">Phosphoprotein</keyword>
<dbReference type="InterPro" id="IPR051284">
    <property type="entry name" value="ZnF_MYMT-QRICH1"/>
</dbReference>
<feature type="region of interest" description="Disordered" evidence="4">
    <location>
        <begin position="115"/>
        <end position="139"/>
    </location>
</feature>
<keyword evidence="3" id="KW-0832">Ubl conjugation</keyword>
<dbReference type="Proteomes" id="UP000504611">
    <property type="component" value="Unplaced"/>
</dbReference>
<accession>A0A6I9Q7C5</accession>
<evidence type="ECO:0000256" key="1">
    <source>
        <dbReference type="ARBA" id="ARBA00022499"/>
    </source>
</evidence>
<dbReference type="PANTHER" id="PTHR45736">
    <property type="entry name" value="ZINC FINGER MYM-TYPE PROTEIN"/>
    <property type="match status" value="1"/>
</dbReference>
<dbReference type="Pfam" id="PF12012">
    <property type="entry name" value="DUF3504"/>
    <property type="match status" value="1"/>
</dbReference>
<evidence type="ECO:0000256" key="3">
    <source>
        <dbReference type="ARBA" id="ARBA00022843"/>
    </source>
</evidence>
<evidence type="ECO:0000313" key="7">
    <source>
        <dbReference type="RefSeq" id="XP_010796196.1"/>
    </source>
</evidence>
<gene>
    <name evidence="7" type="primary">LOC104968316</name>
</gene>
<feature type="compositionally biased region" description="Polar residues" evidence="4">
    <location>
        <begin position="122"/>
        <end position="131"/>
    </location>
</feature>
<reference evidence="7" key="1">
    <citation type="submission" date="2025-08" db="UniProtKB">
        <authorList>
            <consortium name="RefSeq"/>
        </authorList>
    </citation>
    <scope>IDENTIFICATION</scope>
    <source>
        <tissue evidence="7">Muscle</tissue>
    </source>
</reference>
<organism evidence="6 7">
    <name type="scientific">Notothenia coriiceps</name>
    <name type="common">black rockcod</name>
    <dbReference type="NCBI Taxonomy" id="8208"/>
    <lineage>
        <taxon>Eukaryota</taxon>
        <taxon>Metazoa</taxon>
        <taxon>Chordata</taxon>
        <taxon>Craniata</taxon>
        <taxon>Vertebrata</taxon>
        <taxon>Euteleostomi</taxon>
        <taxon>Actinopterygii</taxon>
        <taxon>Neopterygii</taxon>
        <taxon>Teleostei</taxon>
        <taxon>Neoteleostei</taxon>
        <taxon>Acanthomorphata</taxon>
        <taxon>Eupercaria</taxon>
        <taxon>Perciformes</taxon>
        <taxon>Notothenioidei</taxon>
        <taxon>Nototheniidae</taxon>
        <taxon>Notothenia</taxon>
    </lineage>
</organism>
<dbReference type="RefSeq" id="XP_010796196.1">
    <property type="nucleotide sequence ID" value="XM_010797894.1"/>
</dbReference>
<evidence type="ECO:0000256" key="4">
    <source>
        <dbReference type="SAM" id="MobiDB-lite"/>
    </source>
</evidence>
<protein>
    <submittedName>
        <fullName evidence="7">Zinc finger MYM-type protein 4-like</fullName>
    </submittedName>
</protein>
<dbReference type="OrthoDB" id="10025028at2759"/>
<keyword evidence="6" id="KW-1185">Reference proteome</keyword>
<keyword evidence="1" id="KW-1017">Isopeptide bond</keyword>
<dbReference type="InterPro" id="IPR021893">
    <property type="entry name" value="ZMYM2-like_C"/>
</dbReference>
<name>A0A6I9Q7C5_9TELE</name>
<dbReference type="KEGG" id="ncc:104968316"/>
<sequence length="139" mass="16032">MGLLFEPYRTCGCGYVCSSDSYGVPAKKRKRTESKEDIVEMMENTENPLRCPVRLYQFYLSKCSESVRQRSDLFYLHPDQCCVPNSPLWFSSVPLDDSTMEAMLVRILAVGELQRDDRRGTEQQASDYTMSESDEEDSR</sequence>
<evidence type="ECO:0000259" key="5">
    <source>
        <dbReference type="Pfam" id="PF12012"/>
    </source>
</evidence>
<dbReference type="AlphaFoldDB" id="A0A6I9Q7C5"/>
<dbReference type="GeneID" id="104968316"/>
<proteinExistence type="predicted"/>